<keyword evidence="4" id="KW-0547">Nucleotide-binding</keyword>
<dbReference type="GO" id="GO:0005886">
    <property type="term" value="C:plasma membrane"/>
    <property type="evidence" value="ECO:0007669"/>
    <property type="project" value="TreeGrafter"/>
</dbReference>
<dbReference type="InterPro" id="IPR016064">
    <property type="entry name" value="NAD/diacylglycerol_kinase_sf"/>
</dbReference>
<dbReference type="SMART" id="SM00046">
    <property type="entry name" value="DAGKc"/>
    <property type="match status" value="1"/>
</dbReference>
<dbReference type="GO" id="GO:0005524">
    <property type="term" value="F:ATP binding"/>
    <property type="evidence" value="ECO:0007669"/>
    <property type="project" value="UniProtKB-KW"/>
</dbReference>
<dbReference type="Pfam" id="PF19279">
    <property type="entry name" value="YegS_C"/>
    <property type="match status" value="1"/>
</dbReference>
<dbReference type="OrthoDB" id="3171056at2"/>
<keyword evidence="7" id="KW-0594">Phospholipid biosynthesis</keyword>
<sequence>MSDAAAPAPSRAALIYNPIKVDFSELSEEILRQSAKAGWATPLFLETTVEDLGQQVTADARELGATHILVAGGDGTVRAAMEALSGTEVPLTIIPSGTGNLLARNLHLPLNRPHEVIAATFSGTATPVDVGFAEVERATGYTERHGFVVMAGMGLDATMIQNTSDKMKERVGWIAYVSGAARSLKGAKPFRTTYQLAGHREHSGKVHSILFANCGQLPGGIALLPDASIVDGLLDVAVFKPTGLFGWLFVWRTVWWDHSVLSRFRAGRTLAKRRAGNSTHVHFLQGRSLEAVATEPQPIELDGDEFGEAVRMRCFVEPGAVTVMLPAPHKNAADARL</sequence>
<dbReference type="AlphaFoldDB" id="A0A5C8HL48"/>
<dbReference type="Pfam" id="PF00781">
    <property type="entry name" value="DAGK_cat"/>
    <property type="match status" value="1"/>
</dbReference>
<dbReference type="GO" id="GO:0008654">
    <property type="term" value="P:phospholipid biosynthetic process"/>
    <property type="evidence" value="ECO:0007669"/>
    <property type="project" value="UniProtKB-KW"/>
</dbReference>
<dbReference type="InterPro" id="IPR045540">
    <property type="entry name" value="YegS/DAGK_C"/>
</dbReference>
<keyword evidence="7" id="KW-0443">Lipid metabolism</keyword>
<evidence type="ECO:0000256" key="7">
    <source>
        <dbReference type="ARBA" id="ARBA00023209"/>
    </source>
</evidence>
<dbReference type="RefSeq" id="WP_147826196.1">
    <property type="nucleotide sequence ID" value="NZ_BAAARG010000003.1"/>
</dbReference>
<evidence type="ECO:0000256" key="3">
    <source>
        <dbReference type="ARBA" id="ARBA00022679"/>
    </source>
</evidence>
<dbReference type="SUPFAM" id="SSF111331">
    <property type="entry name" value="NAD kinase/diacylglycerol kinase-like"/>
    <property type="match status" value="1"/>
</dbReference>
<keyword evidence="11" id="KW-1185">Reference proteome</keyword>
<keyword evidence="7" id="KW-0444">Lipid biosynthesis</keyword>
<dbReference type="GO" id="GO:0016301">
    <property type="term" value="F:kinase activity"/>
    <property type="evidence" value="ECO:0007669"/>
    <property type="project" value="UniProtKB-KW"/>
</dbReference>
<dbReference type="PANTHER" id="PTHR12358:SF106">
    <property type="entry name" value="LIPID KINASE YEGS"/>
    <property type="match status" value="1"/>
</dbReference>
<keyword evidence="5 10" id="KW-0418">Kinase</keyword>
<comment type="cofactor">
    <cofactor evidence="1">
        <name>Mg(2+)</name>
        <dbReference type="ChEBI" id="CHEBI:18420"/>
    </cofactor>
</comment>
<reference evidence="10 11" key="1">
    <citation type="submission" date="2019-08" db="EMBL/GenBank/DDBJ databases">
        <authorList>
            <person name="Dong K."/>
        </authorList>
    </citation>
    <scope>NUCLEOTIDE SEQUENCE [LARGE SCALE GENOMIC DNA]</scope>
    <source>
        <strain evidence="10 11">M4-8</strain>
    </source>
</reference>
<evidence type="ECO:0000256" key="1">
    <source>
        <dbReference type="ARBA" id="ARBA00001946"/>
    </source>
</evidence>
<dbReference type="InterPro" id="IPR050187">
    <property type="entry name" value="Lipid_Phosphate_FormReg"/>
</dbReference>
<keyword evidence="3" id="KW-0808">Transferase</keyword>
<evidence type="ECO:0000313" key="10">
    <source>
        <dbReference type="EMBL" id="TXK04140.1"/>
    </source>
</evidence>
<dbReference type="Gene3D" id="2.60.200.40">
    <property type="match status" value="1"/>
</dbReference>
<evidence type="ECO:0000313" key="11">
    <source>
        <dbReference type="Proteomes" id="UP000321196"/>
    </source>
</evidence>
<keyword evidence="8" id="KW-1208">Phospholipid metabolism</keyword>
<dbReference type="Gene3D" id="3.40.50.10330">
    <property type="entry name" value="Probable inorganic polyphosphate/atp-NAD kinase, domain 1"/>
    <property type="match status" value="1"/>
</dbReference>
<protein>
    <submittedName>
        <fullName evidence="10">Sphingosine kinase</fullName>
    </submittedName>
</protein>
<dbReference type="Proteomes" id="UP000321196">
    <property type="component" value="Unassembled WGS sequence"/>
</dbReference>
<evidence type="ECO:0000256" key="6">
    <source>
        <dbReference type="ARBA" id="ARBA00022840"/>
    </source>
</evidence>
<evidence type="ECO:0000256" key="2">
    <source>
        <dbReference type="ARBA" id="ARBA00005983"/>
    </source>
</evidence>
<name>A0A5C8HL48_9MICO</name>
<organism evidence="10 11">
    <name type="scientific">Microbacterium mitrae</name>
    <dbReference type="NCBI Taxonomy" id="664640"/>
    <lineage>
        <taxon>Bacteria</taxon>
        <taxon>Bacillati</taxon>
        <taxon>Actinomycetota</taxon>
        <taxon>Actinomycetes</taxon>
        <taxon>Micrococcales</taxon>
        <taxon>Microbacteriaceae</taxon>
        <taxon>Microbacterium</taxon>
    </lineage>
</organism>
<dbReference type="EMBL" id="VRSW01000003">
    <property type="protein sequence ID" value="TXK04140.1"/>
    <property type="molecule type" value="Genomic_DNA"/>
</dbReference>
<evidence type="ECO:0000259" key="9">
    <source>
        <dbReference type="PROSITE" id="PS50146"/>
    </source>
</evidence>
<proteinExistence type="inferred from homology"/>
<gene>
    <name evidence="10" type="ORF">FVP60_10290</name>
</gene>
<keyword evidence="6" id="KW-0067">ATP-binding</keyword>
<evidence type="ECO:0000256" key="5">
    <source>
        <dbReference type="ARBA" id="ARBA00022777"/>
    </source>
</evidence>
<evidence type="ECO:0000256" key="8">
    <source>
        <dbReference type="ARBA" id="ARBA00023264"/>
    </source>
</evidence>
<dbReference type="PROSITE" id="PS50146">
    <property type="entry name" value="DAGK"/>
    <property type="match status" value="1"/>
</dbReference>
<dbReference type="PANTHER" id="PTHR12358">
    <property type="entry name" value="SPHINGOSINE KINASE"/>
    <property type="match status" value="1"/>
</dbReference>
<dbReference type="InterPro" id="IPR017438">
    <property type="entry name" value="ATP-NAD_kinase_N"/>
</dbReference>
<accession>A0A5C8HL48</accession>
<evidence type="ECO:0000256" key="4">
    <source>
        <dbReference type="ARBA" id="ARBA00022741"/>
    </source>
</evidence>
<feature type="domain" description="DAGKc" evidence="9">
    <location>
        <begin position="7"/>
        <end position="137"/>
    </location>
</feature>
<comment type="similarity">
    <text evidence="2">Belongs to the diacylglycerol/lipid kinase family.</text>
</comment>
<comment type="caution">
    <text evidence="10">The sequence shown here is derived from an EMBL/GenBank/DDBJ whole genome shotgun (WGS) entry which is preliminary data.</text>
</comment>
<dbReference type="InterPro" id="IPR001206">
    <property type="entry name" value="Diacylglycerol_kinase_cat_dom"/>
</dbReference>